<feature type="transmembrane region" description="Helical" evidence="7">
    <location>
        <begin position="392"/>
        <end position="411"/>
    </location>
</feature>
<dbReference type="Pfam" id="PF07690">
    <property type="entry name" value="MFS_1"/>
    <property type="match status" value="1"/>
</dbReference>
<dbReference type="AlphaFoldDB" id="A0A9P5L9H3"/>
<feature type="compositionally biased region" description="Polar residues" evidence="6">
    <location>
        <begin position="1"/>
        <end position="27"/>
    </location>
</feature>
<dbReference type="EMBL" id="JAANBB010000186">
    <property type="protein sequence ID" value="KAF7547176.1"/>
    <property type="molecule type" value="Genomic_DNA"/>
</dbReference>
<evidence type="ECO:0000313" key="10">
    <source>
        <dbReference type="Proteomes" id="UP000722485"/>
    </source>
</evidence>
<feature type="transmembrane region" description="Helical" evidence="7">
    <location>
        <begin position="152"/>
        <end position="173"/>
    </location>
</feature>
<feature type="region of interest" description="Disordered" evidence="6">
    <location>
        <begin position="1"/>
        <end position="36"/>
    </location>
</feature>
<feature type="transmembrane region" description="Helical" evidence="7">
    <location>
        <begin position="417"/>
        <end position="443"/>
    </location>
</feature>
<evidence type="ECO:0000256" key="7">
    <source>
        <dbReference type="SAM" id="Phobius"/>
    </source>
</evidence>
<feature type="transmembrane region" description="Helical" evidence="7">
    <location>
        <begin position="320"/>
        <end position="346"/>
    </location>
</feature>
<feature type="transmembrane region" description="Helical" evidence="7">
    <location>
        <begin position="290"/>
        <end position="308"/>
    </location>
</feature>
<dbReference type="PANTHER" id="PTHR42718">
    <property type="entry name" value="MAJOR FACILITATOR SUPERFAMILY MULTIDRUG TRANSPORTER MFSC"/>
    <property type="match status" value="1"/>
</dbReference>
<keyword evidence="4 7" id="KW-0472">Membrane</keyword>
<feature type="transmembrane region" description="Helical" evidence="7">
    <location>
        <begin position="125"/>
        <end position="146"/>
    </location>
</feature>
<protein>
    <recommendedName>
        <fullName evidence="8">Major facilitator superfamily (MFS) profile domain-containing protein</fullName>
    </recommendedName>
</protein>
<sequence>MLRASANSMTYKSKAPQRSSGRSNSTDETARPTENELRRLESQVSIVETFSLGREILFICVICMAQFMTQGALGNCLNLLHVIGDTFSITNRGELSWLIAGYSLTVGSFILVFGRFGDVFGYKKMLIIGFAWFSIWSMVAGLAYYSNHILFIFARVLQGIGPAILMPNGLAILGATYGPGKRKAMVFCLFGACAPGGCVAAAAVAGVIVHGDPERWPWAFYSFAIVLAAIAGLAFFVIPDPPKRVSTEDMPLSEVIAQLDLLGAAVGVLSLVLINIAWNQAPIVGWGTPYVYALLIVGLALMPMFFFIELKMTSHPLIPFHALSAEVAFTLGCVACGWACFGIWIYYTFQFFQLLRGASPLLTAAWLSPVAVSGALAAVTTGLLLQRIPPSLVMLLALTAFTVGTALVMTAPVEQTYWYQTFFCVLIMPWGMDMSFPAATLILSNAELRRFILLLAPSLQRN</sequence>
<feature type="transmembrane region" description="Helical" evidence="7">
    <location>
        <begin position="216"/>
        <end position="238"/>
    </location>
</feature>
<reference evidence="9" key="1">
    <citation type="submission" date="2020-03" db="EMBL/GenBank/DDBJ databases">
        <title>Draft Genome Sequence of Cylindrodendrum hubeiense.</title>
        <authorList>
            <person name="Buettner E."/>
            <person name="Kellner H."/>
        </authorList>
    </citation>
    <scope>NUCLEOTIDE SEQUENCE</scope>
    <source>
        <strain evidence="9">IHI 201604</strain>
    </source>
</reference>
<keyword evidence="5" id="KW-0325">Glycoprotein</keyword>
<dbReference type="GO" id="GO:0022857">
    <property type="term" value="F:transmembrane transporter activity"/>
    <property type="evidence" value="ECO:0007669"/>
    <property type="project" value="InterPro"/>
</dbReference>
<dbReference type="PANTHER" id="PTHR42718:SF1">
    <property type="entry name" value="LOW AFFINITY AMMONIUM TRANSPORTER"/>
    <property type="match status" value="1"/>
</dbReference>
<evidence type="ECO:0000256" key="5">
    <source>
        <dbReference type="ARBA" id="ARBA00023180"/>
    </source>
</evidence>
<dbReference type="GO" id="GO:0016020">
    <property type="term" value="C:membrane"/>
    <property type="evidence" value="ECO:0007669"/>
    <property type="project" value="UniProtKB-SubCell"/>
</dbReference>
<accession>A0A9P5L9H3</accession>
<dbReference type="PROSITE" id="PS50850">
    <property type="entry name" value="MFS"/>
    <property type="match status" value="1"/>
</dbReference>
<dbReference type="SUPFAM" id="SSF103473">
    <property type="entry name" value="MFS general substrate transporter"/>
    <property type="match status" value="2"/>
</dbReference>
<comment type="caution">
    <text evidence="9">The sequence shown here is derived from an EMBL/GenBank/DDBJ whole genome shotgun (WGS) entry which is preliminary data.</text>
</comment>
<evidence type="ECO:0000256" key="1">
    <source>
        <dbReference type="ARBA" id="ARBA00004141"/>
    </source>
</evidence>
<dbReference type="OrthoDB" id="2428527at2759"/>
<evidence type="ECO:0000313" key="9">
    <source>
        <dbReference type="EMBL" id="KAF7547176.1"/>
    </source>
</evidence>
<feature type="transmembrane region" description="Helical" evidence="7">
    <location>
        <begin position="185"/>
        <end position="210"/>
    </location>
</feature>
<feature type="transmembrane region" description="Helical" evidence="7">
    <location>
        <begin position="259"/>
        <end position="278"/>
    </location>
</feature>
<evidence type="ECO:0000256" key="3">
    <source>
        <dbReference type="ARBA" id="ARBA00022989"/>
    </source>
</evidence>
<gene>
    <name evidence="9" type="ORF">G7Z17_g7908</name>
</gene>
<dbReference type="InterPro" id="IPR011701">
    <property type="entry name" value="MFS"/>
</dbReference>
<evidence type="ECO:0000256" key="4">
    <source>
        <dbReference type="ARBA" id="ARBA00023136"/>
    </source>
</evidence>
<evidence type="ECO:0000256" key="2">
    <source>
        <dbReference type="ARBA" id="ARBA00022692"/>
    </source>
</evidence>
<keyword evidence="10" id="KW-1185">Reference proteome</keyword>
<evidence type="ECO:0000259" key="8">
    <source>
        <dbReference type="PROSITE" id="PS50850"/>
    </source>
</evidence>
<feature type="transmembrane region" description="Helical" evidence="7">
    <location>
        <begin position="95"/>
        <end position="113"/>
    </location>
</feature>
<dbReference type="InterPro" id="IPR020846">
    <property type="entry name" value="MFS_dom"/>
</dbReference>
<keyword evidence="3 7" id="KW-1133">Transmembrane helix</keyword>
<evidence type="ECO:0000256" key="6">
    <source>
        <dbReference type="SAM" id="MobiDB-lite"/>
    </source>
</evidence>
<comment type="subcellular location">
    <subcellularLocation>
        <location evidence="1">Membrane</location>
        <topology evidence="1">Multi-pass membrane protein</topology>
    </subcellularLocation>
</comment>
<feature type="domain" description="Major facilitator superfamily (MFS) profile" evidence="8">
    <location>
        <begin position="55"/>
        <end position="462"/>
    </location>
</feature>
<dbReference type="Gene3D" id="1.20.1250.20">
    <property type="entry name" value="MFS general substrate transporter like domains"/>
    <property type="match status" value="2"/>
</dbReference>
<dbReference type="InterPro" id="IPR036259">
    <property type="entry name" value="MFS_trans_sf"/>
</dbReference>
<organism evidence="9 10">
    <name type="scientific">Cylindrodendrum hubeiense</name>
    <dbReference type="NCBI Taxonomy" id="595255"/>
    <lineage>
        <taxon>Eukaryota</taxon>
        <taxon>Fungi</taxon>
        <taxon>Dikarya</taxon>
        <taxon>Ascomycota</taxon>
        <taxon>Pezizomycotina</taxon>
        <taxon>Sordariomycetes</taxon>
        <taxon>Hypocreomycetidae</taxon>
        <taxon>Hypocreales</taxon>
        <taxon>Nectriaceae</taxon>
        <taxon>Cylindrodendrum</taxon>
    </lineage>
</organism>
<name>A0A9P5L9H3_9HYPO</name>
<feature type="transmembrane region" description="Helical" evidence="7">
    <location>
        <begin position="366"/>
        <end position="385"/>
    </location>
</feature>
<dbReference type="Proteomes" id="UP000722485">
    <property type="component" value="Unassembled WGS sequence"/>
</dbReference>
<proteinExistence type="predicted"/>
<keyword evidence="2 7" id="KW-0812">Transmembrane</keyword>